<feature type="transmembrane region" description="Helical" evidence="9">
    <location>
        <begin position="89"/>
        <end position="107"/>
    </location>
</feature>
<dbReference type="InterPro" id="IPR013685">
    <property type="entry name" value="POTRA_FtsQ_type"/>
</dbReference>
<keyword evidence="7" id="KW-0131">Cell cycle</keyword>
<dbReference type="Pfam" id="PF08478">
    <property type="entry name" value="POTRA_1"/>
    <property type="match status" value="1"/>
</dbReference>
<gene>
    <name evidence="11" type="ORF">H9624_00790</name>
</gene>
<dbReference type="Proteomes" id="UP000661894">
    <property type="component" value="Unassembled WGS sequence"/>
</dbReference>
<evidence type="ECO:0000256" key="8">
    <source>
        <dbReference type="SAM" id="MobiDB-lite"/>
    </source>
</evidence>
<evidence type="ECO:0000256" key="2">
    <source>
        <dbReference type="ARBA" id="ARBA00022475"/>
    </source>
</evidence>
<keyword evidence="12" id="KW-1185">Reference proteome</keyword>
<evidence type="ECO:0000256" key="6">
    <source>
        <dbReference type="ARBA" id="ARBA00023136"/>
    </source>
</evidence>
<evidence type="ECO:0000256" key="7">
    <source>
        <dbReference type="ARBA" id="ARBA00023306"/>
    </source>
</evidence>
<protein>
    <submittedName>
        <fullName evidence="11">FtsQ-type POTRA domain-containing protein</fullName>
    </submittedName>
</protein>
<evidence type="ECO:0000256" key="5">
    <source>
        <dbReference type="ARBA" id="ARBA00022989"/>
    </source>
</evidence>
<keyword evidence="3" id="KW-0132">Cell division</keyword>
<organism evidence="11 12">
    <name type="scientific">Oceanitalea stevensii</name>
    <dbReference type="NCBI Taxonomy" id="2763072"/>
    <lineage>
        <taxon>Bacteria</taxon>
        <taxon>Bacillati</taxon>
        <taxon>Actinomycetota</taxon>
        <taxon>Actinomycetes</taxon>
        <taxon>Micrococcales</taxon>
        <taxon>Bogoriellaceae</taxon>
        <taxon>Georgenia</taxon>
    </lineage>
</organism>
<dbReference type="EMBL" id="JACSPO010000001">
    <property type="protein sequence ID" value="MBD8060858.1"/>
    <property type="molecule type" value="Genomic_DNA"/>
</dbReference>
<dbReference type="InterPro" id="IPR005548">
    <property type="entry name" value="Cell_div_FtsQ/DivIB_C"/>
</dbReference>
<comment type="subcellular location">
    <subcellularLocation>
        <location evidence="1">Membrane</location>
    </subcellularLocation>
</comment>
<comment type="caution">
    <text evidence="11">The sequence shown here is derived from an EMBL/GenBank/DDBJ whole genome shotgun (WGS) entry which is preliminary data.</text>
</comment>
<dbReference type="PANTHER" id="PTHR37820">
    <property type="entry name" value="CELL DIVISION PROTEIN DIVIB"/>
    <property type="match status" value="1"/>
</dbReference>
<feature type="region of interest" description="Disordered" evidence="8">
    <location>
        <begin position="1"/>
        <end position="69"/>
    </location>
</feature>
<dbReference type="Pfam" id="PF03799">
    <property type="entry name" value="FtsQ_DivIB_C"/>
    <property type="match status" value="1"/>
</dbReference>
<keyword evidence="4 9" id="KW-0812">Transmembrane</keyword>
<keyword evidence="6 9" id="KW-0472">Membrane</keyword>
<evidence type="ECO:0000256" key="9">
    <source>
        <dbReference type="SAM" id="Phobius"/>
    </source>
</evidence>
<dbReference type="InterPro" id="IPR050487">
    <property type="entry name" value="FtsQ_DivIB"/>
</dbReference>
<keyword evidence="5 9" id="KW-1133">Transmembrane helix</keyword>
<proteinExistence type="predicted"/>
<evidence type="ECO:0000256" key="4">
    <source>
        <dbReference type="ARBA" id="ARBA00022692"/>
    </source>
</evidence>
<dbReference type="PANTHER" id="PTHR37820:SF1">
    <property type="entry name" value="CELL DIVISION PROTEIN FTSQ"/>
    <property type="match status" value="1"/>
</dbReference>
<dbReference type="InterPro" id="IPR034746">
    <property type="entry name" value="POTRA"/>
</dbReference>
<keyword evidence="2" id="KW-1003">Cell membrane</keyword>
<dbReference type="Gene3D" id="3.10.20.310">
    <property type="entry name" value="membrane protein fhac"/>
    <property type="match status" value="1"/>
</dbReference>
<sequence length="310" mass="33049">MRPPAAPRQPRRGPEADQPDQPADEPREVAPRRPEPPDRSRAVTGEPAERRRWLPVRQQPDPALPPQPGFLERLAEQARARRRLAWRKVLLAVGVVTLVGGVAWALLASPLLALDVAEVTVSGVGEGTTVPREDVMALVEDRAGTPLTRLDTGALAEDVRAITTVRSVTVTRHWPRGLAVDVVPREPVAAATAEDGLVLLDVDGVVVGTAQKAPEGLPRVTVPLEGERAGETLSAVLTVLAELPEDLRAEVDTAGAVNPASISLTLTDGADVRWGSVEESDLKAAVLAVLREREASVYDVTVPRAPTLSD</sequence>
<dbReference type="RefSeq" id="WP_251838013.1">
    <property type="nucleotide sequence ID" value="NZ_JACSPO010000001.1"/>
</dbReference>
<evidence type="ECO:0000259" key="10">
    <source>
        <dbReference type="PROSITE" id="PS51779"/>
    </source>
</evidence>
<dbReference type="PROSITE" id="PS51779">
    <property type="entry name" value="POTRA"/>
    <property type="match status" value="1"/>
</dbReference>
<evidence type="ECO:0000313" key="12">
    <source>
        <dbReference type="Proteomes" id="UP000661894"/>
    </source>
</evidence>
<feature type="domain" description="POTRA" evidence="10">
    <location>
        <begin position="114"/>
        <end position="185"/>
    </location>
</feature>
<evidence type="ECO:0000256" key="1">
    <source>
        <dbReference type="ARBA" id="ARBA00004370"/>
    </source>
</evidence>
<feature type="compositionally biased region" description="Basic and acidic residues" evidence="8">
    <location>
        <begin position="24"/>
        <end position="52"/>
    </location>
</feature>
<evidence type="ECO:0000256" key="3">
    <source>
        <dbReference type="ARBA" id="ARBA00022618"/>
    </source>
</evidence>
<reference evidence="11 12" key="1">
    <citation type="submission" date="2020-08" db="EMBL/GenBank/DDBJ databases">
        <title>A Genomic Blueprint of the Chicken Gut Microbiome.</title>
        <authorList>
            <person name="Gilroy R."/>
            <person name="Ravi A."/>
            <person name="Getino M."/>
            <person name="Pursley I."/>
            <person name="Horton D.L."/>
            <person name="Alikhan N.-F."/>
            <person name="Baker D."/>
            <person name="Gharbi K."/>
            <person name="Hall N."/>
            <person name="Watson M."/>
            <person name="Adriaenssens E.M."/>
            <person name="Foster-Nyarko E."/>
            <person name="Jarju S."/>
            <person name="Secka A."/>
            <person name="Antonio M."/>
            <person name="Oren A."/>
            <person name="Chaudhuri R."/>
            <person name="La Ragione R.M."/>
            <person name="Hildebrand F."/>
            <person name="Pallen M.J."/>
        </authorList>
    </citation>
    <scope>NUCLEOTIDE SEQUENCE [LARGE SCALE GENOMIC DNA]</scope>
    <source>
        <strain evidence="11 12">Sa1BUA1</strain>
    </source>
</reference>
<evidence type="ECO:0000313" key="11">
    <source>
        <dbReference type="EMBL" id="MBD8060858.1"/>
    </source>
</evidence>
<accession>A0ABR8YXR3</accession>
<name>A0ABR8YXR3_9MICO</name>